<dbReference type="EMBL" id="JAXQNO010000003">
    <property type="protein sequence ID" value="KAK4800957.1"/>
    <property type="molecule type" value="Genomic_DNA"/>
</dbReference>
<keyword evidence="3" id="KW-1185">Reference proteome</keyword>
<evidence type="ECO:0000313" key="3">
    <source>
        <dbReference type="Proteomes" id="UP001346149"/>
    </source>
</evidence>
<gene>
    <name evidence="2" type="ORF">SAY86_021444</name>
</gene>
<proteinExistence type="predicted"/>
<feature type="compositionally biased region" description="Basic and acidic residues" evidence="1">
    <location>
        <begin position="209"/>
        <end position="233"/>
    </location>
</feature>
<protein>
    <submittedName>
        <fullName evidence="2">Uncharacterized protein</fullName>
    </submittedName>
</protein>
<dbReference type="AlphaFoldDB" id="A0AAN7RES8"/>
<sequence length="313" mass="33360">MNPLLLVGCNFDLTDLIFPLSSFSLPLSPTSTTTIPDLLRSLTTQTRPPASAICSAPLRSSDVNTSSRLVHGILHCVDLRSVVLLEGSGGLLHCVDLRLVHGISSRRSSPLASRSTCRLPHPTRPLPWGRSAPHVDGIDCVPAEPHVLQLPPLLPLPDTSSMAPAAVGGAAQLPLLDGPRDVGAEVGPHAARDVDCPAGCSGSAPPARGGERRASGPIPRDRFEYQRERDGGEKVVGCGGDEDELAGDRDGLDRFQERKDGWRRRRLSGGGSWYHREAIGSMVANSIPLRQLPWSNAGSEEKQSSSVAGDRRP</sequence>
<feature type="region of interest" description="Disordered" evidence="1">
    <location>
        <begin position="194"/>
        <end position="274"/>
    </location>
</feature>
<accession>A0AAN7RES8</accession>
<dbReference type="Proteomes" id="UP001346149">
    <property type="component" value="Unassembled WGS sequence"/>
</dbReference>
<evidence type="ECO:0000256" key="1">
    <source>
        <dbReference type="SAM" id="MobiDB-lite"/>
    </source>
</evidence>
<organism evidence="2 3">
    <name type="scientific">Trapa natans</name>
    <name type="common">Water chestnut</name>
    <dbReference type="NCBI Taxonomy" id="22666"/>
    <lineage>
        <taxon>Eukaryota</taxon>
        <taxon>Viridiplantae</taxon>
        <taxon>Streptophyta</taxon>
        <taxon>Embryophyta</taxon>
        <taxon>Tracheophyta</taxon>
        <taxon>Spermatophyta</taxon>
        <taxon>Magnoliopsida</taxon>
        <taxon>eudicotyledons</taxon>
        <taxon>Gunneridae</taxon>
        <taxon>Pentapetalae</taxon>
        <taxon>rosids</taxon>
        <taxon>malvids</taxon>
        <taxon>Myrtales</taxon>
        <taxon>Lythraceae</taxon>
        <taxon>Trapa</taxon>
    </lineage>
</organism>
<comment type="caution">
    <text evidence="2">The sequence shown here is derived from an EMBL/GenBank/DDBJ whole genome shotgun (WGS) entry which is preliminary data.</text>
</comment>
<reference evidence="2 3" key="1">
    <citation type="journal article" date="2023" name="Hortic Res">
        <title>Pangenome of water caltrop reveals structural variations and asymmetric subgenome divergence after allopolyploidization.</title>
        <authorList>
            <person name="Zhang X."/>
            <person name="Chen Y."/>
            <person name="Wang L."/>
            <person name="Yuan Y."/>
            <person name="Fang M."/>
            <person name="Shi L."/>
            <person name="Lu R."/>
            <person name="Comes H.P."/>
            <person name="Ma Y."/>
            <person name="Chen Y."/>
            <person name="Huang G."/>
            <person name="Zhou Y."/>
            <person name="Zheng Z."/>
            <person name="Qiu Y."/>
        </authorList>
    </citation>
    <scope>NUCLEOTIDE SEQUENCE [LARGE SCALE GENOMIC DNA]</scope>
    <source>
        <strain evidence="2">F231</strain>
    </source>
</reference>
<feature type="region of interest" description="Disordered" evidence="1">
    <location>
        <begin position="291"/>
        <end position="313"/>
    </location>
</feature>
<feature type="compositionally biased region" description="Basic and acidic residues" evidence="1">
    <location>
        <begin position="246"/>
        <end position="260"/>
    </location>
</feature>
<name>A0AAN7RES8_TRANT</name>
<evidence type="ECO:0000313" key="2">
    <source>
        <dbReference type="EMBL" id="KAK4800957.1"/>
    </source>
</evidence>
<feature type="compositionally biased region" description="Basic and acidic residues" evidence="1">
    <location>
        <begin position="299"/>
        <end position="313"/>
    </location>
</feature>